<evidence type="ECO:0000256" key="1">
    <source>
        <dbReference type="SAM" id="SignalP"/>
    </source>
</evidence>
<sequence length="112" mass="11298">MIQKSLAAALFALALAAPAQAQQRMVWVQGPVISIAVVGSGGSASRQLQVNIAGNSFTNAGGVATGAFAGLVTVLSGAYFARQPVCAGIYNGNITLVQVSRNPDPCGPAARR</sequence>
<feature type="chain" id="PRO_5020858080" evidence="1">
    <location>
        <begin position="22"/>
        <end position="112"/>
    </location>
</feature>
<dbReference type="AlphaFoldDB" id="A0A4D7QJJ0"/>
<gene>
    <name evidence="2" type="ORF">E8L99_16565</name>
</gene>
<evidence type="ECO:0000313" key="2">
    <source>
        <dbReference type="EMBL" id="QCK87255.1"/>
    </source>
</evidence>
<dbReference type="KEGG" id="paqt:E8L99_16565"/>
<keyword evidence="3" id="KW-1185">Reference proteome</keyword>
<dbReference type="EMBL" id="CP039865">
    <property type="protein sequence ID" value="QCK87255.1"/>
    <property type="molecule type" value="Genomic_DNA"/>
</dbReference>
<evidence type="ECO:0000313" key="3">
    <source>
        <dbReference type="Proteomes" id="UP000298588"/>
    </source>
</evidence>
<accession>A0A4D7QJJ0</accession>
<name>A0A4D7QJJ0_9HYPH</name>
<dbReference type="Proteomes" id="UP000298588">
    <property type="component" value="Chromosome"/>
</dbReference>
<reference evidence="2 3" key="1">
    <citation type="submission" date="2019-04" db="EMBL/GenBank/DDBJ databases">
        <title>Phreatobacter aquaticus sp. nov.</title>
        <authorList>
            <person name="Choi A."/>
            <person name="Baek K."/>
        </authorList>
    </citation>
    <scope>NUCLEOTIDE SEQUENCE [LARGE SCALE GENOMIC DNA]</scope>
    <source>
        <strain evidence="2 3">NMCR1094</strain>
    </source>
</reference>
<organism evidence="2 3">
    <name type="scientific">Phreatobacter aquaticus</name>
    <dbReference type="NCBI Taxonomy" id="2570229"/>
    <lineage>
        <taxon>Bacteria</taxon>
        <taxon>Pseudomonadati</taxon>
        <taxon>Pseudomonadota</taxon>
        <taxon>Alphaproteobacteria</taxon>
        <taxon>Hyphomicrobiales</taxon>
        <taxon>Phreatobacteraceae</taxon>
        <taxon>Phreatobacter</taxon>
    </lineage>
</organism>
<keyword evidence="1" id="KW-0732">Signal</keyword>
<feature type="signal peptide" evidence="1">
    <location>
        <begin position="1"/>
        <end position="21"/>
    </location>
</feature>
<dbReference type="RefSeq" id="WP_137100584.1">
    <property type="nucleotide sequence ID" value="NZ_CP039865.1"/>
</dbReference>
<proteinExistence type="predicted"/>
<protein>
    <submittedName>
        <fullName evidence="2">Uncharacterized protein</fullName>
    </submittedName>
</protein>